<gene>
    <name evidence="1" type="ORF">BS640_11800</name>
</gene>
<sequence length="321" mass="35908">MKYPRILSNYNQTLYTIFEKAEPELKKTASVNILGASNQGSDRTLLSNSAVKKLEQKSHQSFDEIYAEIENSMNKFKKKSDISASIVIVQECIGKLKDSTVRILKKIEETKARNAHPDQLLTPNRPSLFTDKIFPNGTTLTRFSDIGKSPSDVAVAKANDREMMVTRKKATRNHKVFALKTLETEPLSNASESRLGTGRMASLVNFYNSLDNVGKYDGKPLSVEEPLKSPVSPIASVIAQPLPRWAEREGTNTIIVDDSSDDSDSGVSDISELHAERLNDYYKSKQITTKSQHFRDIFNRGMTVSLLNRGFNYPVRIAPVC</sequence>
<keyword evidence="2" id="KW-1185">Reference proteome</keyword>
<organism evidence="1 2">
    <name type="scientific">Rouxiella badensis</name>
    <dbReference type="NCBI Taxonomy" id="1646377"/>
    <lineage>
        <taxon>Bacteria</taxon>
        <taxon>Pseudomonadati</taxon>
        <taxon>Pseudomonadota</taxon>
        <taxon>Gammaproteobacteria</taxon>
        <taxon>Enterobacterales</taxon>
        <taxon>Yersiniaceae</taxon>
        <taxon>Rouxiella</taxon>
    </lineage>
</organism>
<protein>
    <submittedName>
        <fullName evidence="1">Uncharacterized protein</fullName>
    </submittedName>
</protein>
<evidence type="ECO:0000313" key="1">
    <source>
        <dbReference type="EMBL" id="ORJ25295.1"/>
    </source>
</evidence>
<dbReference type="Proteomes" id="UP000192536">
    <property type="component" value="Unassembled WGS sequence"/>
</dbReference>
<dbReference type="RefSeq" id="WP_017492020.1">
    <property type="nucleotide sequence ID" value="NZ_CAUQAZ010000275.1"/>
</dbReference>
<comment type="caution">
    <text evidence="1">The sequence shown here is derived from an EMBL/GenBank/DDBJ whole genome shotgun (WGS) entry which is preliminary data.</text>
</comment>
<accession>A0A1X0WEY6</accession>
<reference evidence="1 2" key="1">
    <citation type="journal article" date="2017" name="Int. J. Syst. Evol. Microbiol.">
        <title>Rouxiella badensis sp. nov. and Rouxiella silvae sp. nov. isolated from peat bog soil in Germany and emendation of the genus description.</title>
        <authorList>
            <person name="Le Fleche-Mateos A."/>
            <person name="Kugler J.H."/>
            <person name="Hansen S.H."/>
            <person name="Syldatk C."/>
            <person name="Hausmann R."/>
            <person name="Lomprez F."/>
            <person name="Vandenbogaert M."/>
            <person name="Manuguerra J.C."/>
            <person name="Grimont P.A."/>
        </authorList>
    </citation>
    <scope>NUCLEOTIDE SEQUENCE [LARGE SCALE GENOMIC DNA]</scope>
    <source>
        <strain evidence="1 2">DSM 100043</strain>
    </source>
</reference>
<proteinExistence type="predicted"/>
<name>A0A1X0WEY6_9GAMM</name>
<dbReference type="AlphaFoldDB" id="A0A1X0WEY6"/>
<evidence type="ECO:0000313" key="2">
    <source>
        <dbReference type="Proteomes" id="UP000192536"/>
    </source>
</evidence>
<dbReference type="GeneID" id="93568954"/>
<dbReference type="EMBL" id="MRWE01000017">
    <property type="protein sequence ID" value="ORJ25295.1"/>
    <property type="molecule type" value="Genomic_DNA"/>
</dbReference>